<name>A0A2H9TCF5_9ZZZZ</name>
<comment type="subcellular location">
    <subcellularLocation>
        <location evidence="1">Cell membrane</location>
        <topology evidence="1">Multi-pass membrane protein</topology>
    </subcellularLocation>
</comment>
<feature type="transmembrane region" description="Helical" evidence="6">
    <location>
        <begin position="307"/>
        <end position="327"/>
    </location>
</feature>
<dbReference type="InterPro" id="IPR050833">
    <property type="entry name" value="Poly_Biosynth_Transport"/>
</dbReference>
<feature type="transmembrane region" description="Helical" evidence="6">
    <location>
        <begin position="268"/>
        <end position="286"/>
    </location>
</feature>
<dbReference type="PANTHER" id="PTHR30250:SF11">
    <property type="entry name" value="O-ANTIGEN TRANSPORTER-RELATED"/>
    <property type="match status" value="1"/>
</dbReference>
<keyword evidence="3 6" id="KW-0812">Transmembrane</keyword>
<dbReference type="GO" id="GO:0005886">
    <property type="term" value="C:plasma membrane"/>
    <property type="evidence" value="ECO:0007669"/>
    <property type="project" value="UniProtKB-SubCell"/>
</dbReference>
<feature type="transmembrane region" description="Helical" evidence="6">
    <location>
        <begin position="373"/>
        <end position="400"/>
    </location>
</feature>
<feature type="transmembrane region" description="Helical" evidence="6">
    <location>
        <begin position="49"/>
        <end position="70"/>
    </location>
</feature>
<evidence type="ECO:0000256" key="1">
    <source>
        <dbReference type="ARBA" id="ARBA00004651"/>
    </source>
</evidence>
<evidence type="ECO:0000256" key="4">
    <source>
        <dbReference type="ARBA" id="ARBA00022989"/>
    </source>
</evidence>
<protein>
    <submittedName>
        <fullName evidence="7">Uncharacterized protein</fullName>
    </submittedName>
</protein>
<dbReference type="EMBL" id="NSIT01000003">
    <property type="protein sequence ID" value="PJE80877.1"/>
    <property type="molecule type" value="Genomic_DNA"/>
</dbReference>
<evidence type="ECO:0000313" key="7">
    <source>
        <dbReference type="EMBL" id="PJE80877.1"/>
    </source>
</evidence>
<keyword evidence="2" id="KW-1003">Cell membrane</keyword>
<keyword evidence="4 6" id="KW-1133">Transmembrane helix</keyword>
<feature type="transmembrane region" description="Helical" evidence="6">
    <location>
        <begin position="120"/>
        <end position="142"/>
    </location>
</feature>
<accession>A0A2H9TCF5</accession>
<reference evidence="7" key="1">
    <citation type="journal article" date="2017" name="Appl. Environ. Microbiol.">
        <title>Molecular characterization of an Endozoicomonas-like organism causing infection in king scallop Pecten maximus L.</title>
        <authorList>
            <person name="Cano I."/>
            <person name="van Aerle R."/>
            <person name="Ross S."/>
            <person name="Verner-Jeffreys D.W."/>
            <person name="Paley R.K."/>
            <person name="Rimmer G."/>
            <person name="Ryder D."/>
            <person name="Hooper P."/>
            <person name="Stone D."/>
            <person name="Feist S.W."/>
        </authorList>
    </citation>
    <scope>NUCLEOTIDE SEQUENCE</scope>
</reference>
<organism evidence="7">
    <name type="scientific">invertebrate metagenome</name>
    <dbReference type="NCBI Taxonomy" id="1711999"/>
    <lineage>
        <taxon>unclassified sequences</taxon>
        <taxon>metagenomes</taxon>
        <taxon>organismal metagenomes</taxon>
    </lineage>
</organism>
<keyword evidence="5 6" id="KW-0472">Membrane</keyword>
<feature type="transmembrane region" description="Helical" evidence="6">
    <location>
        <begin position="91"/>
        <end position="114"/>
    </location>
</feature>
<sequence length="432" mass="47646">MTHGSPKISIGSQACATFAFRVVQALLEVLMTMLLARFLVSEEYGAWTVAWSCMMLVAIPAQFGLPQLIVRESSRGMSSGHFSVVKGLHRAACSVGAGIGFPVVGIAMLLVAWLRPPEDIPLFGIAMLSIPFVILSNLRQAFMRGVRRPVSGQFSEYLVQPVVRIALLLLLKMEQPDLTAQTAMLAVTGSWMISAMTGEILRRWRQPKELSGVTAVYRWCYWGKEALPFMMVGGLQAANQRLDVLMLDIMGFGHQAGIYQVSLTLTRLSNFFLTAVNAVMGTYLVDYMTRNDKAGMQTLLDKYYSRMFYCAAVFILSMMLSSHWLLLGAYGKEYLQAQWPLIILLLGQTVNIACGCDMLLLNMAGYQKKSARTVVYSLFINLGCNVLFIPVLGILGAAIATSASTISWNVITVRDVRKYCGVNPVTVGVLFH</sequence>
<feature type="transmembrane region" description="Helical" evidence="6">
    <location>
        <begin position="339"/>
        <end position="361"/>
    </location>
</feature>
<proteinExistence type="predicted"/>
<comment type="caution">
    <text evidence="7">The sequence shown here is derived from an EMBL/GenBank/DDBJ whole genome shotgun (WGS) entry which is preliminary data.</text>
</comment>
<dbReference type="PANTHER" id="PTHR30250">
    <property type="entry name" value="PST FAMILY PREDICTED COLANIC ACID TRANSPORTER"/>
    <property type="match status" value="1"/>
</dbReference>
<dbReference type="Pfam" id="PF01943">
    <property type="entry name" value="Polysacc_synt"/>
    <property type="match status" value="1"/>
</dbReference>
<gene>
    <name evidence="7" type="ORF">CI610_00125</name>
</gene>
<evidence type="ECO:0000256" key="5">
    <source>
        <dbReference type="ARBA" id="ARBA00023136"/>
    </source>
</evidence>
<evidence type="ECO:0000256" key="2">
    <source>
        <dbReference type="ARBA" id="ARBA00022475"/>
    </source>
</evidence>
<evidence type="ECO:0000256" key="6">
    <source>
        <dbReference type="SAM" id="Phobius"/>
    </source>
</evidence>
<dbReference type="AlphaFoldDB" id="A0A2H9TCF5"/>
<evidence type="ECO:0000256" key="3">
    <source>
        <dbReference type="ARBA" id="ARBA00022692"/>
    </source>
</evidence>
<dbReference type="InterPro" id="IPR002797">
    <property type="entry name" value="Polysacc_synth"/>
</dbReference>